<feature type="region of interest" description="Disordered" evidence="4">
    <location>
        <begin position="208"/>
        <end position="264"/>
    </location>
</feature>
<evidence type="ECO:0000313" key="5">
    <source>
        <dbReference type="EMBL" id="CAK9057655.1"/>
    </source>
</evidence>
<dbReference type="Proteomes" id="UP001642484">
    <property type="component" value="Unassembled WGS sequence"/>
</dbReference>
<reference evidence="5 6" key="1">
    <citation type="submission" date="2024-02" db="EMBL/GenBank/DDBJ databases">
        <authorList>
            <person name="Chen Y."/>
            <person name="Shah S."/>
            <person name="Dougan E. K."/>
            <person name="Thang M."/>
            <person name="Chan C."/>
        </authorList>
    </citation>
    <scope>NUCLEOTIDE SEQUENCE [LARGE SCALE GENOMIC DNA]</scope>
</reference>
<comment type="caution">
    <text evidence="5">The sequence shown here is derived from an EMBL/GenBank/DDBJ whole genome shotgun (WGS) entry which is preliminary data.</text>
</comment>
<feature type="repeat" description="ANK" evidence="3">
    <location>
        <begin position="87"/>
        <end position="119"/>
    </location>
</feature>
<proteinExistence type="predicted"/>
<gene>
    <name evidence="5" type="ORF">CCMP2556_LOCUS28437</name>
</gene>
<keyword evidence="2 3" id="KW-0040">ANK repeat</keyword>
<dbReference type="Pfam" id="PF12796">
    <property type="entry name" value="Ank_2"/>
    <property type="match status" value="1"/>
</dbReference>
<dbReference type="SUPFAM" id="SSF48403">
    <property type="entry name" value="Ankyrin repeat"/>
    <property type="match status" value="1"/>
</dbReference>
<dbReference type="Pfam" id="PF13637">
    <property type="entry name" value="Ank_4"/>
    <property type="match status" value="1"/>
</dbReference>
<dbReference type="PROSITE" id="PS50088">
    <property type="entry name" value="ANK_REPEAT"/>
    <property type="match status" value="1"/>
</dbReference>
<protein>
    <submittedName>
        <fullName evidence="5">Uncharacterized protein</fullName>
    </submittedName>
</protein>
<dbReference type="EMBL" id="CAXAMN010021295">
    <property type="protein sequence ID" value="CAK9057655.1"/>
    <property type="molecule type" value="Genomic_DNA"/>
</dbReference>
<dbReference type="InterPro" id="IPR036770">
    <property type="entry name" value="Ankyrin_rpt-contain_sf"/>
</dbReference>
<evidence type="ECO:0000256" key="1">
    <source>
        <dbReference type="ARBA" id="ARBA00022737"/>
    </source>
</evidence>
<evidence type="ECO:0000256" key="4">
    <source>
        <dbReference type="SAM" id="MobiDB-lite"/>
    </source>
</evidence>
<dbReference type="InterPro" id="IPR002110">
    <property type="entry name" value="Ankyrin_rpt"/>
</dbReference>
<organism evidence="5 6">
    <name type="scientific">Durusdinium trenchii</name>
    <dbReference type="NCBI Taxonomy" id="1381693"/>
    <lineage>
        <taxon>Eukaryota</taxon>
        <taxon>Sar</taxon>
        <taxon>Alveolata</taxon>
        <taxon>Dinophyceae</taxon>
        <taxon>Suessiales</taxon>
        <taxon>Symbiodiniaceae</taxon>
        <taxon>Durusdinium</taxon>
    </lineage>
</organism>
<sequence>MIITNFGRLRPVFSQDPLPYIDTRREELEHVQHERTRVGSSETLRVSLGSEGCDIIPQQANKSAPPQLSLAALLSASPSALVLRNARGEEPLQAMATRGRAQLVRLLLARRADPNATDDRSWTPLTSAAARGHRSAVLALLAASSTAKRSAGPLGAAARAGHSEVVKLLLEHHFDPEEPFEGFLPLQWAEAAQHTNVLELLTSTRLSKLSNSQGMPGRPPRKQKRPYHEWRPARPPSLESTTRRPSTPEDPETIRFSRTPRSGG</sequence>
<dbReference type="PANTHER" id="PTHR24201">
    <property type="entry name" value="ANK_REP_REGION DOMAIN-CONTAINING PROTEIN"/>
    <property type="match status" value="1"/>
</dbReference>
<dbReference type="Gene3D" id="1.25.40.20">
    <property type="entry name" value="Ankyrin repeat-containing domain"/>
    <property type="match status" value="1"/>
</dbReference>
<dbReference type="SMART" id="SM00248">
    <property type="entry name" value="ANK"/>
    <property type="match status" value="4"/>
</dbReference>
<evidence type="ECO:0000256" key="3">
    <source>
        <dbReference type="PROSITE-ProRule" id="PRU00023"/>
    </source>
</evidence>
<evidence type="ECO:0000313" key="6">
    <source>
        <dbReference type="Proteomes" id="UP001642484"/>
    </source>
</evidence>
<keyword evidence="6" id="KW-1185">Reference proteome</keyword>
<dbReference type="PROSITE" id="PS50297">
    <property type="entry name" value="ANK_REP_REGION"/>
    <property type="match status" value="1"/>
</dbReference>
<name>A0ABP0N1I5_9DINO</name>
<accession>A0ABP0N1I5</accession>
<dbReference type="InterPro" id="IPR050776">
    <property type="entry name" value="Ank_Repeat/CDKN_Inhibitor"/>
</dbReference>
<evidence type="ECO:0000256" key="2">
    <source>
        <dbReference type="ARBA" id="ARBA00023043"/>
    </source>
</evidence>
<keyword evidence="1" id="KW-0677">Repeat</keyword>